<proteinExistence type="predicted"/>
<organism evidence="1">
    <name type="scientific">marine metagenome</name>
    <dbReference type="NCBI Taxonomy" id="408172"/>
    <lineage>
        <taxon>unclassified sequences</taxon>
        <taxon>metagenomes</taxon>
        <taxon>ecological metagenomes</taxon>
    </lineage>
</organism>
<feature type="non-terminal residue" evidence="1">
    <location>
        <position position="1"/>
    </location>
</feature>
<evidence type="ECO:0000313" key="1">
    <source>
        <dbReference type="EMBL" id="SUZ53625.1"/>
    </source>
</evidence>
<protein>
    <submittedName>
        <fullName evidence="1">Uncharacterized protein</fullName>
    </submittedName>
</protein>
<dbReference type="EMBL" id="UINC01000339">
    <property type="protein sequence ID" value="SUZ53625.1"/>
    <property type="molecule type" value="Genomic_DNA"/>
</dbReference>
<sequence length="38" mass="4334">VISYLGSYNLFNRIDGKGNLNTELNTGCYNPRESFLLH</sequence>
<dbReference type="AlphaFoldDB" id="A0A381NGB7"/>
<name>A0A381NGB7_9ZZZZ</name>
<accession>A0A381NGB7</accession>
<reference evidence="1" key="1">
    <citation type="submission" date="2018-05" db="EMBL/GenBank/DDBJ databases">
        <authorList>
            <person name="Lanie J.A."/>
            <person name="Ng W.-L."/>
            <person name="Kazmierczak K.M."/>
            <person name="Andrzejewski T.M."/>
            <person name="Davidsen T.M."/>
            <person name="Wayne K.J."/>
            <person name="Tettelin H."/>
            <person name="Glass J.I."/>
            <person name="Rusch D."/>
            <person name="Podicherti R."/>
            <person name="Tsui H.-C.T."/>
            <person name="Winkler M.E."/>
        </authorList>
    </citation>
    <scope>NUCLEOTIDE SEQUENCE</scope>
</reference>
<gene>
    <name evidence="1" type="ORF">METZ01_LOCUS6479</name>
</gene>